<proteinExistence type="predicted"/>
<comment type="caution">
    <text evidence="2">The sequence shown here is derived from an EMBL/GenBank/DDBJ whole genome shotgun (WGS) entry which is preliminary data.</text>
</comment>
<protein>
    <submittedName>
        <fullName evidence="2">Reverse transcriptase domain-containing protein</fullName>
    </submittedName>
</protein>
<feature type="region of interest" description="Disordered" evidence="1">
    <location>
        <begin position="570"/>
        <end position="619"/>
    </location>
</feature>
<evidence type="ECO:0000256" key="1">
    <source>
        <dbReference type="SAM" id="MobiDB-lite"/>
    </source>
</evidence>
<sequence length="619" mass="69400">MDYPRADNSQQQSEFSQFDLGLNVLVFKQGDDPIDAISHMISFLSDVVTSCFPTTNNQLRNSSNPRQQATIYDGRVTIQPVQGRHISYATGEGHISKHCTKPKKKRDDEWFKDKVLLVQAQANRKILHDKELQFLADLRIPEGQATQFVITHNAAYQADDLDAYDSDCDELNTAKIALMVNLSHFGSDALAELEPKLYDGDVIHTNCAIAIPDSEKTLLLAEESHPIPSYRPTIVEVPSELPKVSMTFSRKLFVSVEDLNYLVSSSQEWLVEDLVNYHLKELHCSARCLTQIEFVCEEYSQEVLGFSDTIVSGNPTPIGDPIVSTTSPTLTSFGDSDFLLFEEADAFLGLEDVTRAITEGSWGFEHIKACFRDEIIPFVKALKDLLNTFDQYLIDELTEVQNIFLQMKQAVDQHRLESKTFGFQNELLLEQVISKDIVNIMVNASVNAFVNNASISMSDCKKCLELENELLNKQDFIEKEKYDKLSKLNMNSDVTYGKGNGCMLSSNHDLCALNVTNDVKARSKSKCVKKNSKRSLETNRITKTTEVPLRKPIALENDTPKPVVTLVYSRKPRRSKTSVPASKSKIKKSMTANNKEPSKSDVSKASNVPSSSLNECMSS</sequence>
<dbReference type="GO" id="GO:0003964">
    <property type="term" value="F:RNA-directed DNA polymerase activity"/>
    <property type="evidence" value="ECO:0007669"/>
    <property type="project" value="UniProtKB-KW"/>
</dbReference>
<organism evidence="2">
    <name type="scientific">Tanacetum cinerariifolium</name>
    <name type="common">Dalmatian daisy</name>
    <name type="synonym">Chrysanthemum cinerariifolium</name>
    <dbReference type="NCBI Taxonomy" id="118510"/>
    <lineage>
        <taxon>Eukaryota</taxon>
        <taxon>Viridiplantae</taxon>
        <taxon>Streptophyta</taxon>
        <taxon>Embryophyta</taxon>
        <taxon>Tracheophyta</taxon>
        <taxon>Spermatophyta</taxon>
        <taxon>Magnoliopsida</taxon>
        <taxon>eudicotyledons</taxon>
        <taxon>Gunneridae</taxon>
        <taxon>Pentapetalae</taxon>
        <taxon>asterids</taxon>
        <taxon>campanulids</taxon>
        <taxon>Asterales</taxon>
        <taxon>Asteraceae</taxon>
        <taxon>Asteroideae</taxon>
        <taxon>Anthemideae</taxon>
        <taxon>Anthemidinae</taxon>
        <taxon>Tanacetum</taxon>
    </lineage>
</organism>
<accession>A0A6L2M937</accession>
<keyword evidence="2" id="KW-0808">Transferase</keyword>
<dbReference type="EMBL" id="BKCJ010006060">
    <property type="protein sequence ID" value="GEU70140.1"/>
    <property type="molecule type" value="Genomic_DNA"/>
</dbReference>
<dbReference type="AlphaFoldDB" id="A0A6L2M937"/>
<keyword evidence="2" id="KW-0695">RNA-directed DNA polymerase</keyword>
<feature type="compositionally biased region" description="Polar residues" evidence="1">
    <location>
        <begin position="603"/>
        <end position="619"/>
    </location>
</feature>
<gene>
    <name evidence="2" type="ORF">Tci_042118</name>
</gene>
<reference evidence="2" key="1">
    <citation type="journal article" date="2019" name="Sci. Rep.">
        <title>Draft genome of Tanacetum cinerariifolium, the natural source of mosquito coil.</title>
        <authorList>
            <person name="Yamashiro T."/>
            <person name="Shiraishi A."/>
            <person name="Satake H."/>
            <person name="Nakayama K."/>
        </authorList>
    </citation>
    <scope>NUCLEOTIDE SEQUENCE</scope>
</reference>
<keyword evidence="2" id="KW-0548">Nucleotidyltransferase</keyword>
<evidence type="ECO:0000313" key="2">
    <source>
        <dbReference type="EMBL" id="GEU70140.1"/>
    </source>
</evidence>
<name>A0A6L2M937_TANCI</name>